<evidence type="ECO:0000313" key="3">
    <source>
        <dbReference type="Proteomes" id="UP000224634"/>
    </source>
</evidence>
<comment type="caution">
    <text evidence="2">The sequence shown here is derived from an EMBL/GenBank/DDBJ whole genome shotgun (WGS) entry which is preliminary data.</text>
</comment>
<dbReference type="OrthoDB" id="2130169at2759"/>
<dbReference type="InterPro" id="IPR036291">
    <property type="entry name" value="NAD(P)-bd_dom_sf"/>
</dbReference>
<protein>
    <recommendedName>
        <fullName evidence="1">NmrA-like domain-containing protein</fullName>
    </recommendedName>
</protein>
<dbReference type="AlphaFoldDB" id="A0A2B7YGE4"/>
<accession>A0A2B7YGE4</accession>
<dbReference type="SUPFAM" id="SSF51735">
    <property type="entry name" value="NAD(P)-binding Rossmann-fold domains"/>
    <property type="match status" value="1"/>
</dbReference>
<dbReference type="EMBL" id="PDNA01000041">
    <property type="protein sequence ID" value="PGH20345.1"/>
    <property type="molecule type" value="Genomic_DNA"/>
</dbReference>
<dbReference type="STRING" id="1447883.A0A2B7YGE4"/>
<feature type="domain" description="NmrA-like" evidence="1">
    <location>
        <begin position="5"/>
        <end position="91"/>
    </location>
</feature>
<name>A0A2B7YGE4_POLH7</name>
<sequence length="339" mass="36807">MAAPKIFLTGGTGYIGGDALYRIHEAHPDWEITALVRNSDRGAVIASKYPTVNLVYGSLNSADVIEEEAKKADIVYHFANCDHVASARAIAKGLAAHTSDRPGHWIHISGTGSLVFEDLRAFRIGELRDKEYNDWDGVGELTSLPDDAPHRNVDKIVIDVGSNAADRVKTAIISPPAIYGPGRGPGNTRSVQVYNLARAVLRRRKGFLVGKGENIWHEVHVHDLSDLSLALGEAAVAGGGKATWGKEGYYLAENGGFAWGDIQRAVAKVAFEQGFIKSSDVDVLDAMQTSAVDRSGPFLWGTNSRGQAIRGRKLLDWNPHRPSSFELLPDIVQSEAKYL</sequence>
<proteinExistence type="predicted"/>
<gene>
    <name evidence="2" type="ORF">AJ80_03613</name>
</gene>
<reference evidence="2 3" key="1">
    <citation type="submission" date="2017-10" db="EMBL/GenBank/DDBJ databases">
        <title>Comparative genomics in systemic dimorphic fungi from Ajellomycetaceae.</title>
        <authorList>
            <person name="Munoz J.F."/>
            <person name="Mcewen J.G."/>
            <person name="Clay O.K."/>
            <person name="Cuomo C.A."/>
        </authorList>
    </citation>
    <scope>NUCLEOTIDE SEQUENCE [LARGE SCALE GENOMIC DNA]</scope>
    <source>
        <strain evidence="2 3">UAMH7299</strain>
    </source>
</reference>
<dbReference type="PANTHER" id="PTHR48079">
    <property type="entry name" value="PROTEIN YEEZ"/>
    <property type="match status" value="1"/>
</dbReference>
<evidence type="ECO:0000259" key="1">
    <source>
        <dbReference type="Pfam" id="PF05368"/>
    </source>
</evidence>
<evidence type="ECO:0000313" key="2">
    <source>
        <dbReference type="EMBL" id="PGH20345.1"/>
    </source>
</evidence>
<dbReference type="Proteomes" id="UP000224634">
    <property type="component" value="Unassembled WGS sequence"/>
</dbReference>
<keyword evidence="3" id="KW-1185">Reference proteome</keyword>
<dbReference type="InterPro" id="IPR051783">
    <property type="entry name" value="NAD(P)-dependent_oxidoreduct"/>
</dbReference>
<dbReference type="GO" id="GO:0005737">
    <property type="term" value="C:cytoplasm"/>
    <property type="evidence" value="ECO:0007669"/>
    <property type="project" value="TreeGrafter"/>
</dbReference>
<dbReference type="PANTHER" id="PTHR48079:SF7">
    <property type="entry name" value="NAD(P)-BINDING DOMAIN-CONTAINING PROTEIN-RELATED"/>
    <property type="match status" value="1"/>
</dbReference>
<dbReference type="Gene3D" id="3.40.50.720">
    <property type="entry name" value="NAD(P)-binding Rossmann-like Domain"/>
    <property type="match status" value="1"/>
</dbReference>
<organism evidence="2 3">
    <name type="scientific">Polytolypa hystricis (strain UAMH7299)</name>
    <dbReference type="NCBI Taxonomy" id="1447883"/>
    <lineage>
        <taxon>Eukaryota</taxon>
        <taxon>Fungi</taxon>
        <taxon>Dikarya</taxon>
        <taxon>Ascomycota</taxon>
        <taxon>Pezizomycotina</taxon>
        <taxon>Eurotiomycetes</taxon>
        <taxon>Eurotiomycetidae</taxon>
        <taxon>Onygenales</taxon>
        <taxon>Onygenales incertae sedis</taxon>
        <taxon>Polytolypa</taxon>
    </lineage>
</organism>
<dbReference type="InterPro" id="IPR008030">
    <property type="entry name" value="NmrA-like"/>
</dbReference>
<dbReference type="GO" id="GO:0004029">
    <property type="term" value="F:aldehyde dehydrogenase (NAD+) activity"/>
    <property type="evidence" value="ECO:0007669"/>
    <property type="project" value="TreeGrafter"/>
</dbReference>
<dbReference type="Pfam" id="PF05368">
    <property type="entry name" value="NmrA"/>
    <property type="match status" value="1"/>
</dbReference>